<dbReference type="Gramene" id="PRQ24052">
    <property type="protein sequence ID" value="PRQ24052"/>
    <property type="gene ID" value="RchiOBHm_Chr6g0268161"/>
</dbReference>
<comment type="cofactor">
    <cofactor evidence="1">
        <name>heme</name>
        <dbReference type="ChEBI" id="CHEBI:30413"/>
    </cofactor>
</comment>
<evidence type="ECO:0000256" key="4">
    <source>
        <dbReference type="ARBA" id="ARBA00022723"/>
    </source>
</evidence>
<evidence type="ECO:0000313" key="9">
    <source>
        <dbReference type="Proteomes" id="UP000238479"/>
    </source>
</evidence>
<name>A0A2P6PQ72_ROSCH</name>
<comment type="similarity">
    <text evidence="2">Belongs to the cytochrome P450 family.</text>
</comment>
<evidence type="ECO:0000256" key="5">
    <source>
        <dbReference type="ARBA" id="ARBA00023002"/>
    </source>
</evidence>
<dbReference type="Proteomes" id="UP000238479">
    <property type="component" value="Chromosome 6"/>
</dbReference>
<keyword evidence="9" id="KW-1185">Reference proteome</keyword>
<proteinExistence type="inferred from homology"/>
<dbReference type="Gene3D" id="1.10.630.10">
    <property type="entry name" value="Cytochrome P450"/>
    <property type="match status" value="1"/>
</dbReference>
<dbReference type="GO" id="GO:0020037">
    <property type="term" value="F:heme binding"/>
    <property type="evidence" value="ECO:0007669"/>
    <property type="project" value="InterPro"/>
</dbReference>
<organism evidence="8 9">
    <name type="scientific">Rosa chinensis</name>
    <name type="common">China rose</name>
    <dbReference type="NCBI Taxonomy" id="74649"/>
    <lineage>
        <taxon>Eukaryota</taxon>
        <taxon>Viridiplantae</taxon>
        <taxon>Streptophyta</taxon>
        <taxon>Embryophyta</taxon>
        <taxon>Tracheophyta</taxon>
        <taxon>Spermatophyta</taxon>
        <taxon>Magnoliopsida</taxon>
        <taxon>eudicotyledons</taxon>
        <taxon>Gunneridae</taxon>
        <taxon>Pentapetalae</taxon>
        <taxon>rosids</taxon>
        <taxon>fabids</taxon>
        <taxon>Rosales</taxon>
        <taxon>Rosaceae</taxon>
        <taxon>Rosoideae</taxon>
        <taxon>Rosoideae incertae sedis</taxon>
        <taxon>Rosa</taxon>
    </lineage>
</organism>
<evidence type="ECO:0000256" key="7">
    <source>
        <dbReference type="ARBA" id="ARBA00023033"/>
    </source>
</evidence>
<dbReference type="GO" id="GO:0005506">
    <property type="term" value="F:iron ion binding"/>
    <property type="evidence" value="ECO:0007669"/>
    <property type="project" value="InterPro"/>
</dbReference>
<keyword evidence="7 8" id="KW-0503">Monooxygenase</keyword>
<keyword evidence="4" id="KW-0479">Metal-binding</keyword>
<evidence type="ECO:0000313" key="8">
    <source>
        <dbReference type="EMBL" id="PRQ24052.1"/>
    </source>
</evidence>
<accession>A0A2P6PQ72</accession>
<dbReference type="EC" id="1.14.14.1" evidence="8"/>
<dbReference type="InterPro" id="IPR036396">
    <property type="entry name" value="Cyt_P450_sf"/>
</dbReference>
<dbReference type="EMBL" id="PDCK01000044">
    <property type="protein sequence ID" value="PRQ24052.1"/>
    <property type="molecule type" value="Genomic_DNA"/>
</dbReference>
<sequence length="225" mass="25942">MAVPLTRLPVRGGLVSCHHSLGRHFVVTANPAVVQHILKTKFHIYQKGESFRTTLQDLLGDGIFNAEGDNWKFQRQLSSREFNTKSLRKFVEEVVDIELYNQMIPILSKSSSDRTVLDFQDILLRFAFDNICQVGFGYDSEYLLPSLPQAKFAMAFDDEVQISGDRFSSMRSMWKIKRSFRIGSESHLRRVVSNVREFENTIVRQKKRELDEKKTLDLTICCLGS</sequence>
<evidence type="ECO:0000256" key="6">
    <source>
        <dbReference type="ARBA" id="ARBA00023004"/>
    </source>
</evidence>
<evidence type="ECO:0000256" key="2">
    <source>
        <dbReference type="ARBA" id="ARBA00010617"/>
    </source>
</evidence>
<dbReference type="GO" id="GO:0016712">
    <property type="term" value="F:oxidoreductase activity, acting on paired donors, with incorporation or reduction of molecular oxygen, reduced flavin or flavoprotein as one donor, and incorporation of one atom of oxygen"/>
    <property type="evidence" value="ECO:0007669"/>
    <property type="project" value="UniProtKB-EC"/>
</dbReference>
<reference evidence="8 9" key="1">
    <citation type="journal article" date="2018" name="Nat. Genet.">
        <title>The Rosa genome provides new insights in the design of modern roses.</title>
        <authorList>
            <person name="Bendahmane M."/>
        </authorList>
    </citation>
    <scope>NUCLEOTIDE SEQUENCE [LARGE SCALE GENOMIC DNA]</scope>
    <source>
        <strain evidence="9">cv. Old Blush</strain>
    </source>
</reference>
<evidence type="ECO:0000256" key="3">
    <source>
        <dbReference type="ARBA" id="ARBA00022617"/>
    </source>
</evidence>
<dbReference type="PANTHER" id="PTHR24296">
    <property type="entry name" value="CYTOCHROME P450"/>
    <property type="match status" value="1"/>
</dbReference>
<gene>
    <name evidence="8" type="ORF">RchiOBHm_Chr6g0268161</name>
</gene>
<evidence type="ECO:0000256" key="1">
    <source>
        <dbReference type="ARBA" id="ARBA00001971"/>
    </source>
</evidence>
<protein>
    <submittedName>
        <fullName evidence="8">Putative unspecific monooxygenase</fullName>
        <ecNumber evidence="8">1.14.14.1</ecNumber>
    </submittedName>
</protein>
<dbReference type="InterPro" id="IPR001128">
    <property type="entry name" value="Cyt_P450"/>
</dbReference>
<keyword evidence="3" id="KW-0349">Heme</keyword>
<dbReference type="AlphaFoldDB" id="A0A2P6PQ72"/>
<dbReference type="Pfam" id="PF00067">
    <property type="entry name" value="p450"/>
    <property type="match status" value="1"/>
</dbReference>
<keyword evidence="6" id="KW-0408">Iron</keyword>
<dbReference type="SUPFAM" id="SSF48264">
    <property type="entry name" value="Cytochrome P450"/>
    <property type="match status" value="1"/>
</dbReference>
<dbReference type="OMA" id="HIICTAN"/>
<keyword evidence="5 8" id="KW-0560">Oxidoreductase</keyword>
<comment type="caution">
    <text evidence="8">The sequence shown here is derived from an EMBL/GenBank/DDBJ whole genome shotgun (WGS) entry which is preliminary data.</text>
</comment>